<dbReference type="GO" id="GO:0003735">
    <property type="term" value="F:structural constituent of ribosome"/>
    <property type="evidence" value="ECO:0007669"/>
    <property type="project" value="InterPro"/>
</dbReference>
<reference evidence="11 13" key="1">
    <citation type="journal article" date="2018" name="Nat. Biotechnol.">
        <title>A standardized bacterial taxonomy based on genome phylogeny substantially revises the tree of life.</title>
        <authorList>
            <person name="Parks D.H."/>
            <person name="Chuvochina M."/>
            <person name="Waite D.W."/>
            <person name="Rinke C."/>
            <person name="Skarshewski A."/>
            <person name="Chaumeil P.A."/>
            <person name="Hugenholtz P."/>
        </authorList>
    </citation>
    <scope>NUCLEOTIDE SEQUENCE [LARGE SCALE GENOMIC DNA]</scope>
    <source>
        <strain evidence="11">UBA9905</strain>
    </source>
</reference>
<dbReference type="PANTHER" id="PTHR11760:SF19">
    <property type="entry name" value="SMALL RIBOSOMAL SUBUNIT PROTEIN US3C"/>
    <property type="match status" value="1"/>
</dbReference>
<evidence type="ECO:0000256" key="5">
    <source>
        <dbReference type="ARBA" id="ARBA00023274"/>
    </source>
</evidence>
<keyword evidence="3 8" id="KW-0694">RNA-binding</keyword>
<evidence type="ECO:0000313" key="12">
    <source>
        <dbReference type="EMBL" id="HDP77392.1"/>
    </source>
</evidence>
<evidence type="ECO:0000256" key="2">
    <source>
        <dbReference type="ARBA" id="ARBA00022730"/>
    </source>
</evidence>
<dbReference type="InterPro" id="IPR004044">
    <property type="entry name" value="KH_dom_type_2"/>
</dbReference>
<dbReference type="InterPro" id="IPR015946">
    <property type="entry name" value="KH_dom-like_a/b"/>
</dbReference>
<dbReference type="InterPro" id="IPR001351">
    <property type="entry name" value="Ribosomal_uS3_C"/>
</dbReference>
<name>A0A3D3TNR1_9BACT</name>
<dbReference type="InterPro" id="IPR004087">
    <property type="entry name" value="KH_dom"/>
</dbReference>
<evidence type="ECO:0000256" key="3">
    <source>
        <dbReference type="ARBA" id="ARBA00022884"/>
    </source>
</evidence>
<dbReference type="Pfam" id="PF07650">
    <property type="entry name" value="KH_2"/>
    <property type="match status" value="1"/>
</dbReference>
<dbReference type="Gene3D" id="3.30.300.20">
    <property type="match status" value="1"/>
</dbReference>
<dbReference type="SUPFAM" id="SSF54814">
    <property type="entry name" value="Prokaryotic type KH domain (KH-domain type II)"/>
    <property type="match status" value="1"/>
</dbReference>
<gene>
    <name evidence="8" type="primary">rpsC</name>
    <name evidence="11" type="ORF">DIT26_06800</name>
    <name evidence="12" type="ORF">ENN47_04245</name>
</gene>
<dbReference type="InterPro" id="IPR005704">
    <property type="entry name" value="Ribosomal_uS3_bac-typ"/>
</dbReference>
<evidence type="ECO:0000313" key="13">
    <source>
        <dbReference type="Proteomes" id="UP000264215"/>
    </source>
</evidence>
<keyword evidence="5 8" id="KW-0687">Ribonucleoprotein</keyword>
<evidence type="ECO:0000256" key="6">
    <source>
        <dbReference type="ARBA" id="ARBA00024998"/>
    </source>
</evidence>
<keyword evidence="2 8" id="KW-0699">rRNA-binding</keyword>
<reference evidence="12" key="2">
    <citation type="journal article" date="2020" name="mSystems">
        <title>Genome- and Community-Level Interaction Insights into Carbon Utilization and Element Cycling Functions of Hydrothermarchaeota in Hydrothermal Sediment.</title>
        <authorList>
            <person name="Zhou Z."/>
            <person name="Liu Y."/>
            <person name="Xu W."/>
            <person name="Pan J."/>
            <person name="Luo Z.H."/>
            <person name="Li M."/>
        </authorList>
    </citation>
    <scope>NUCLEOTIDE SEQUENCE [LARGE SCALE GENOMIC DNA]</scope>
    <source>
        <strain evidence="12">SpSt-1179</strain>
    </source>
</reference>
<dbReference type="Proteomes" id="UP000886198">
    <property type="component" value="Unassembled WGS sequence"/>
</dbReference>
<dbReference type="GO" id="GO:0022627">
    <property type="term" value="C:cytosolic small ribosomal subunit"/>
    <property type="evidence" value="ECO:0007669"/>
    <property type="project" value="TreeGrafter"/>
</dbReference>
<dbReference type="FunFam" id="3.30.300.20:FF:000001">
    <property type="entry name" value="30S ribosomal protein S3"/>
    <property type="match status" value="1"/>
</dbReference>
<dbReference type="SUPFAM" id="SSF54821">
    <property type="entry name" value="Ribosomal protein S3 C-terminal domain"/>
    <property type="match status" value="1"/>
</dbReference>
<dbReference type="HAMAP" id="MF_01309_B">
    <property type="entry name" value="Ribosomal_uS3_B"/>
    <property type="match status" value="1"/>
</dbReference>
<dbReference type="Pfam" id="PF00189">
    <property type="entry name" value="Ribosomal_S3_C"/>
    <property type="match status" value="1"/>
</dbReference>
<keyword evidence="4 8" id="KW-0689">Ribosomal protein</keyword>
<comment type="similarity">
    <text evidence="1 8 9">Belongs to the universal ribosomal protein uS3 family.</text>
</comment>
<evidence type="ECO:0000256" key="8">
    <source>
        <dbReference type="HAMAP-Rule" id="MF_01309"/>
    </source>
</evidence>
<protein>
    <recommendedName>
        <fullName evidence="7 8">Small ribosomal subunit protein uS3</fullName>
    </recommendedName>
</protein>
<feature type="domain" description="KH type-2" evidence="10">
    <location>
        <begin position="38"/>
        <end position="107"/>
    </location>
</feature>
<dbReference type="GO" id="GO:0003729">
    <property type="term" value="F:mRNA binding"/>
    <property type="evidence" value="ECO:0007669"/>
    <property type="project" value="UniProtKB-UniRule"/>
</dbReference>
<evidence type="ECO:0000256" key="4">
    <source>
        <dbReference type="ARBA" id="ARBA00022980"/>
    </source>
</evidence>
<dbReference type="SMART" id="SM00322">
    <property type="entry name" value="KH"/>
    <property type="match status" value="1"/>
</dbReference>
<accession>A0A3D3TNR1</accession>
<evidence type="ECO:0000259" key="10">
    <source>
        <dbReference type="PROSITE" id="PS50823"/>
    </source>
</evidence>
<dbReference type="Gene3D" id="3.30.1140.32">
    <property type="entry name" value="Ribosomal protein S3, C-terminal domain"/>
    <property type="match status" value="1"/>
</dbReference>
<dbReference type="InterPro" id="IPR036419">
    <property type="entry name" value="Ribosomal_S3_C_sf"/>
</dbReference>
<evidence type="ECO:0000256" key="7">
    <source>
        <dbReference type="ARBA" id="ARBA00035257"/>
    </source>
</evidence>
<dbReference type="EMBL" id="DSBT01000120">
    <property type="protein sequence ID" value="HDP77392.1"/>
    <property type="molecule type" value="Genomic_DNA"/>
</dbReference>
<dbReference type="PROSITE" id="PS50823">
    <property type="entry name" value="KH_TYPE_2"/>
    <property type="match status" value="1"/>
</dbReference>
<dbReference type="InterPro" id="IPR009019">
    <property type="entry name" value="KH_sf_prok-type"/>
</dbReference>
<proteinExistence type="inferred from homology"/>
<comment type="caution">
    <text evidence="11">The sequence shown here is derived from an EMBL/GenBank/DDBJ whole genome shotgun (WGS) entry which is preliminary data.</text>
</comment>
<comment type="function">
    <text evidence="6 8">Binds the lower part of the 30S subunit head. Binds mRNA in the 70S ribosome, positioning it for translation.</text>
</comment>
<dbReference type="InterPro" id="IPR018280">
    <property type="entry name" value="Ribosomal_uS3_CS"/>
</dbReference>
<sequence length="209" mass="24003">MGQKVHPYGFRLGVSKDWKARWINEKNYKEYLLEDLKIRDFLKKNYMAAGVSDIYIERPEPGKVVITIKCARPGVMIGKKGSEVKLLRQRLEKLITRQFQLNIEEVKTPETDAILVAEDIASRIEKRASYKRAMKRAIFTAMRKGAKGIKIMVSGRLNGADIARTEWYLEGRLPLQTLRADLDYGYTTAFTKMGIIGVKVWIYKGDVQV</sequence>
<dbReference type="AlphaFoldDB" id="A0A3D3TNR1"/>
<evidence type="ECO:0000256" key="9">
    <source>
        <dbReference type="RuleBase" id="RU003624"/>
    </source>
</evidence>
<organism evidence="11 13">
    <name type="scientific">Mesotoga infera</name>
    <dbReference type="NCBI Taxonomy" id="1236046"/>
    <lineage>
        <taxon>Bacteria</taxon>
        <taxon>Thermotogati</taxon>
        <taxon>Thermotogota</taxon>
        <taxon>Thermotogae</taxon>
        <taxon>Kosmotogales</taxon>
        <taxon>Kosmotogaceae</taxon>
        <taxon>Mesotoga</taxon>
    </lineage>
</organism>
<dbReference type="GO" id="GO:0019843">
    <property type="term" value="F:rRNA binding"/>
    <property type="evidence" value="ECO:0007669"/>
    <property type="project" value="UniProtKB-UniRule"/>
</dbReference>
<dbReference type="GO" id="GO:0006412">
    <property type="term" value="P:translation"/>
    <property type="evidence" value="ECO:0007669"/>
    <property type="project" value="UniProtKB-UniRule"/>
</dbReference>
<dbReference type="Proteomes" id="UP000264215">
    <property type="component" value="Unassembled WGS sequence"/>
</dbReference>
<evidence type="ECO:0000313" key="11">
    <source>
        <dbReference type="EMBL" id="HCO70267.1"/>
    </source>
</evidence>
<dbReference type="PANTHER" id="PTHR11760">
    <property type="entry name" value="30S/40S RIBOSOMAL PROTEIN S3"/>
    <property type="match status" value="1"/>
</dbReference>
<dbReference type="CDD" id="cd02412">
    <property type="entry name" value="KH-II_30S_S3"/>
    <property type="match status" value="1"/>
</dbReference>
<dbReference type="NCBIfam" id="TIGR01009">
    <property type="entry name" value="rpsC_bact"/>
    <property type="match status" value="1"/>
</dbReference>
<dbReference type="PROSITE" id="PS00548">
    <property type="entry name" value="RIBOSOMAL_S3"/>
    <property type="match status" value="1"/>
</dbReference>
<comment type="subunit">
    <text evidence="8">Part of the 30S ribosomal subunit. Forms a tight complex with proteins S10 and S14.</text>
</comment>
<evidence type="ECO:0000256" key="1">
    <source>
        <dbReference type="ARBA" id="ARBA00010761"/>
    </source>
</evidence>
<dbReference type="EMBL" id="DQBS01000155">
    <property type="protein sequence ID" value="HCO70267.1"/>
    <property type="molecule type" value="Genomic_DNA"/>
</dbReference>
<dbReference type="InterPro" id="IPR057258">
    <property type="entry name" value="Ribosomal_uS3"/>
</dbReference>